<dbReference type="PRINTS" id="PR00792">
    <property type="entry name" value="PEPSIN"/>
</dbReference>
<keyword evidence="6" id="KW-1185">Reference proteome</keyword>
<dbReference type="PROSITE" id="PS00141">
    <property type="entry name" value="ASP_PROTEASE"/>
    <property type="match status" value="2"/>
</dbReference>
<dbReference type="Gene3D" id="2.40.70.10">
    <property type="entry name" value="Acid Proteases"/>
    <property type="match status" value="2"/>
</dbReference>
<gene>
    <name evidence="5" type="ORF">VitviT2T_005725</name>
</gene>
<dbReference type="SUPFAM" id="SSF50630">
    <property type="entry name" value="Acid proteases"/>
    <property type="match status" value="1"/>
</dbReference>
<feature type="domain" description="Peptidase A1" evidence="4">
    <location>
        <begin position="166"/>
        <end position="506"/>
    </location>
</feature>
<keyword evidence="2" id="KW-0064">Aspartyl protease</keyword>
<organism evidence="5 6">
    <name type="scientific">Vitis vinifera</name>
    <name type="common">Grape</name>
    <dbReference type="NCBI Taxonomy" id="29760"/>
    <lineage>
        <taxon>Eukaryota</taxon>
        <taxon>Viridiplantae</taxon>
        <taxon>Streptophyta</taxon>
        <taxon>Embryophyta</taxon>
        <taxon>Tracheophyta</taxon>
        <taxon>Spermatophyta</taxon>
        <taxon>Magnoliopsida</taxon>
        <taxon>eudicotyledons</taxon>
        <taxon>Gunneridae</taxon>
        <taxon>Pentapetalae</taxon>
        <taxon>rosids</taxon>
        <taxon>Vitales</taxon>
        <taxon>Vitaceae</taxon>
        <taxon>Viteae</taxon>
        <taxon>Vitis</taxon>
    </lineage>
</organism>
<dbReference type="Pfam" id="PF14541">
    <property type="entry name" value="TAXi_C"/>
    <property type="match status" value="1"/>
</dbReference>
<dbReference type="Proteomes" id="UP001227230">
    <property type="component" value="Chromosome 4"/>
</dbReference>
<dbReference type="EMBL" id="CP126651">
    <property type="protein sequence ID" value="WJZ86248.1"/>
    <property type="molecule type" value="Genomic_DNA"/>
</dbReference>
<comment type="similarity">
    <text evidence="1 2">Belongs to the peptidase A1 family.</text>
</comment>
<dbReference type="InterPro" id="IPR021109">
    <property type="entry name" value="Peptidase_aspartic_dom_sf"/>
</dbReference>
<dbReference type="InterPro" id="IPR032861">
    <property type="entry name" value="TAXi_N"/>
</dbReference>
<keyword evidence="2" id="KW-0645">Protease</keyword>
<evidence type="ECO:0000313" key="6">
    <source>
        <dbReference type="Proteomes" id="UP001227230"/>
    </source>
</evidence>
<dbReference type="PANTHER" id="PTHR13683">
    <property type="entry name" value="ASPARTYL PROTEASES"/>
    <property type="match status" value="1"/>
</dbReference>
<dbReference type="PROSITE" id="PS51767">
    <property type="entry name" value="PEPTIDASE_A1"/>
    <property type="match status" value="1"/>
</dbReference>
<dbReference type="InterPro" id="IPR032799">
    <property type="entry name" value="TAXi_C"/>
</dbReference>
<dbReference type="Pfam" id="PF14543">
    <property type="entry name" value="TAXi_N"/>
    <property type="match status" value="1"/>
</dbReference>
<accession>A0ABY9BTI0</accession>
<reference evidence="5 6" key="1">
    <citation type="journal article" date="2023" name="Hortic Res">
        <title>The complete reference genome for grapevine (Vitis vinifera L.) genetics and breeding.</title>
        <authorList>
            <person name="Shi X."/>
            <person name="Cao S."/>
            <person name="Wang X."/>
            <person name="Huang S."/>
            <person name="Wang Y."/>
            <person name="Liu Z."/>
            <person name="Liu W."/>
            <person name="Leng X."/>
            <person name="Peng Y."/>
            <person name="Wang N."/>
            <person name="Wang Y."/>
            <person name="Ma Z."/>
            <person name="Xu X."/>
            <person name="Zhang F."/>
            <person name="Xue H."/>
            <person name="Zhong H."/>
            <person name="Wang Y."/>
            <person name="Zhang K."/>
            <person name="Velt A."/>
            <person name="Avia K."/>
            <person name="Holtgrawe D."/>
            <person name="Grimplet J."/>
            <person name="Matus J.T."/>
            <person name="Ware D."/>
            <person name="Wu X."/>
            <person name="Wang H."/>
            <person name="Liu C."/>
            <person name="Fang Y."/>
            <person name="Rustenholz C."/>
            <person name="Cheng Z."/>
            <person name="Xiao H."/>
            <person name="Zhou Y."/>
        </authorList>
    </citation>
    <scope>NUCLEOTIDE SEQUENCE [LARGE SCALE GENOMIC DNA]</scope>
    <source>
        <strain evidence="6">cv. Pinot noir / PN40024</strain>
        <tissue evidence="5">Leaf</tissue>
    </source>
</reference>
<evidence type="ECO:0000313" key="5">
    <source>
        <dbReference type="EMBL" id="WJZ86248.1"/>
    </source>
</evidence>
<feature type="region of interest" description="Disordered" evidence="3">
    <location>
        <begin position="521"/>
        <end position="553"/>
    </location>
</feature>
<protein>
    <recommendedName>
        <fullName evidence="4">Peptidase A1 domain-containing protein</fullName>
    </recommendedName>
</protein>
<dbReference type="InterPro" id="IPR001461">
    <property type="entry name" value="Aspartic_peptidase_A1"/>
</dbReference>
<keyword evidence="2" id="KW-0378">Hydrolase</keyword>
<evidence type="ECO:0000256" key="1">
    <source>
        <dbReference type="ARBA" id="ARBA00007447"/>
    </source>
</evidence>
<feature type="compositionally biased region" description="Low complexity" evidence="3">
    <location>
        <begin position="522"/>
        <end position="540"/>
    </location>
</feature>
<dbReference type="InterPro" id="IPR033121">
    <property type="entry name" value="PEPTIDASE_A1"/>
</dbReference>
<proteinExistence type="inferred from homology"/>
<sequence length="582" mass="63368">MSTLPTPSPCGPVPTSQQVNNYLHLSQNILNDRLYVHYSIINPGRVPPRRTHWPPDGHGFGVTPADRRHFPPLLLFDSLPFYLEQICYGLGTFGFDMHHRFSDPVKGILDVDDLPEKLSLQYYKAMAHRDWVIHGRRLSTSDEVKPPLTFSDGNETYRLSSLGYLHYANVSLGTPSLWFLVALDTGSDLFWLPCDCTSCIKGLNTTSGKVIDFNIYSPNASSTSINVPCNSTLCQHKNQCSATDDTCPYQISYLSNGTSSTGFLVEDMLHLVTDDDESKGSDAQITFGCGKVQTGSFLEGAAPNGLFGLGMGSISVPSILAKEGLVADSFSMCFGNDGTGRISFGDEGSSGQEETPFNPSKSQLLYNISITQISVGGTSADLNFDAIFDSGTSFTYLNDPAYTSISESFNLRAKDKRSSSDSDLPFEYCYDISEQQTTVEYPIVNLTMKGGDNFFVTDPIVIVSIQGGYVYCLGVVKSGDINIIGQNFMTGYRIIFDREKMVLGWTKSNCYDTEESNTLPINPANSPVVPPTVSVEPEATAGNGNGSHISEAPSPLANGSPTWNSFILALLMVFLPILASIL</sequence>
<evidence type="ECO:0000256" key="3">
    <source>
        <dbReference type="SAM" id="MobiDB-lite"/>
    </source>
</evidence>
<evidence type="ECO:0000256" key="2">
    <source>
        <dbReference type="RuleBase" id="RU000454"/>
    </source>
</evidence>
<name>A0ABY9BTI0_VITVI</name>
<dbReference type="InterPro" id="IPR001969">
    <property type="entry name" value="Aspartic_peptidase_AS"/>
</dbReference>
<evidence type="ECO:0000259" key="4">
    <source>
        <dbReference type="PROSITE" id="PS51767"/>
    </source>
</evidence>
<dbReference type="PANTHER" id="PTHR13683:SF826">
    <property type="entry name" value="ASPARTYL PROTEASE FAMILY PROTEIN 1"/>
    <property type="match status" value="1"/>
</dbReference>